<dbReference type="Proteomes" id="UP000321547">
    <property type="component" value="Unassembled WGS sequence"/>
</dbReference>
<protein>
    <recommendedName>
        <fullName evidence="4">Probable multidrug resistance protein NorM</fullName>
    </recommendedName>
    <alternativeName>
        <fullName evidence="12">Multidrug-efflux transporter</fullName>
    </alternativeName>
</protein>
<feature type="transmembrane region" description="Helical" evidence="13">
    <location>
        <begin position="177"/>
        <end position="197"/>
    </location>
</feature>
<feature type="transmembrane region" description="Helical" evidence="13">
    <location>
        <begin position="203"/>
        <end position="225"/>
    </location>
</feature>
<keyword evidence="11 13" id="KW-0472">Membrane</keyword>
<accession>A0ABQ0VNV8</accession>
<keyword evidence="8 13" id="KW-0812">Transmembrane</keyword>
<dbReference type="InterPro" id="IPR048279">
    <property type="entry name" value="MdtK-like"/>
</dbReference>
<comment type="similarity">
    <text evidence="3">Belongs to the multi antimicrobial extrusion (MATE) (TC 2.A.66.1) family.</text>
</comment>
<dbReference type="NCBIfam" id="TIGR00797">
    <property type="entry name" value="matE"/>
    <property type="match status" value="1"/>
</dbReference>
<dbReference type="PANTHER" id="PTHR43298">
    <property type="entry name" value="MULTIDRUG RESISTANCE PROTEIN NORM-RELATED"/>
    <property type="match status" value="1"/>
</dbReference>
<evidence type="ECO:0000256" key="1">
    <source>
        <dbReference type="ARBA" id="ARBA00003408"/>
    </source>
</evidence>
<organism evidence="14 15">
    <name type="scientific">Halolactibacillus halophilus</name>
    <dbReference type="NCBI Taxonomy" id="306540"/>
    <lineage>
        <taxon>Bacteria</taxon>
        <taxon>Bacillati</taxon>
        <taxon>Bacillota</taxon>
        <taxon>Bacilli</taxon>
        <taxon>Bacillales</taxon>
        <taxon>Bacillaceae</taxon>
        <taxon>Halolactibacillus</taxon>
    </lineage>
</organism>
<evidence type="ECO:0000256" key="3">
    <source>
        <dbReference type="ARBA" id="ARBA00010199"/>
    </source>
</evidence>
<dbReference type="EMBL" id="BJWI01000065">
    <property type="protein sequence ID" value="GEM02821.1"/>
    <property type="molecule type" value="Genomic_DNA"/>
</dbReference>
<evidence type="ECO:0000256" key="8">
    <source>
        <dbReference type="ARBA" id="ARBA00022692"/>
    </source>
</evidence>
<keyword evidence="9 13" id="KW-1133">Transmembrane helix</keyword>
<keyword evidence="6" id="KW-0050">Antiport</keyword>
<proteinExistence type="inferred from homology"/>
<feature type="transmembrane region" description="Helical" evidence="13">
    <location>
        <begin position="144"/>
        <end position="165"/>
    </location>
</feature>
<keyword evidence="10" id="KW-0406">Ion transport</keyword>
<evidence type="ECO:0000256" key="13">
    <source>
        <dbReference type="SAM" id="Phobius"/>
    </source>
</evidence>
<feature type="transmembrane region" description="Helical" evidence="13">
    <location>
        <begin position="364"/>
        <end position="385"/>
    </location>
</feature>
<feature type="transmembrane region" description="Helical" evidence="13">
    <location>
        <begin position="73"/>
        <end position="90"/>
    </location>
</feature>
<feature type="transmembrane region" description="Helical" evidence="13">
    <location>
        <begin position="102"/>
        <end position="124"/>
    </location>
</feature>
<name>A0ABQ0VNV8_9BACI</name>
<comment type="subcellular location">
    <subcellularLocation>
        <location evidence="2">Cell membrane</location>
        <topology evidence="2">Multi-pass membrane protein</topology>
    </subcellularLocation>
</comment>
<keyword evidence="5" id="KW-0813">Transport</keyword>
<evidence type="ECO:0000256" key="5">
    <source>
        <dbReference type="ARBA" id="ARBA00022448"/>
    </source>
</evidence>
<dbReference type="InterPro" id="IPR050222">
    <property type="entry name" value="MATE_MdtK"/>
</dbReference>
<sequence length="456" mass="50093">MRAEDIINVNGNTVGKAEILTGNINRIIMKIATPVAINNLFYSLYGLMDIIFVSQIGNIELATIVFVQPIESLFVAIGNGLAIASTSMIGKEIGRGGDGKTIIHQLLILALLIGSTAALFVFFFTEEFLRIFSIDQSLLELATLYFKILSVNILLLFFNHSYYGVKRARGETVAVTVINTFSISVKLVSLYATIVIFDLGFSGVLFSTFIGNVIIALFALYDLFFKNRIITVAGLFSIKFREMAELLRIAFPIIIEKSSMSFGQVIVNKYALSYGVNVLTAFGVTNRINSVIFRFLTGFGTGTSILVSQNLGAKQTDRVKNIVVSGVKISGILSTVLIGILILFREPVAAIFSNGNADVLNHTIDAISIYSISAIPWAVMQIIIGYFQGTGQTQYNLLISVARLYVFRIPIIVVLSQFGNIGAYSIWFGMLLSNIAVAVASFYFQKRKQAQLFRTI</sequence>
<evidence type="ECO:0000256" key="4">
    <source>
        <dbReference type="ARBA" id="ARBA00020268"/>
    </source>
</evidence>
<evidence type="ECO:0000313" key="14">
    <source>
        <dbReference type="EMBL" id="GEM02821.1"/>
    </source>
</evidence>
<evidence type="ECO:0000256" key="6">
    <source>
        <dbReference type="ARBA" id="ARBA00022449"/>
    </source>
</evidence>
<comment type="caution">
    <text evidence="14">The sequence shown here is derived from an EMBL/GenBank/DDBJ whole genome shotgun (WGS) entry which is preliminary data.</text>
</comment>
<evidence type="ECO:0000256" key="12">
    <source>
        <dbReference type="ARBA" id="ARBA00031636"/>
    </source>
</evidence>
<dbReference type="InterPro" id="IPR002528">
    <property type="entry name" value="MATE_fam"/>
</dbReference>
<evidence type="ECO:0000256" key="9">
    <source>
        <dbReference type="ARBA" id="ARBA00022989"/>
    </source>
</evidence>
<dbReference type="Pfam" id="PF01554">
    <property type="entry name" value="MatE"/>
    <property type="match status" value="2"/>
</dbReference>
<evidence type="ECO:0000313" key="15">
    <source>
        <dbReference type="Proteomes" id="UP000321547"/>
    </source>
</evidence>
<evidence type="ECO:0000256" key="10">
    <source>
        <dbReference type="ARBA" id="ARBA00023065"/>
    </source>
</evidence>
<feature type="transmembrane region" description="Helical" evidence="13">
    <location>
        <begin position="397"/>
        <end position="418"/>
    </location>
</feature>
<evidence type="ECO:0000256" key="11">
    <source>
        <dbReference type="ARBA" id="ARBA00023136"/>
    </source>
</evidence>
<dbReference type="RefSeq" id="WP_089833000.1">
    <property type="nucleotide sequence ID" value="NZ_FOXC01000030.1"/>
</dbReference>
<keyword evidence="15" id="KW-1185">Reference proteome</keyword>
<dbReference type="PANTHER" id="PTHR43298:SF2">
    <property type="entry name" value="FMN_FAD EXPORTER YEEO-RELATED"/>
    <property type="match status" value="1"/>
</dbReference>
<comment type="function">
    <text evidence="1">Multidrug efflux pump.</text>
</comment>
<gene>
    <name evidence="14" type="ORF">HHA03_23530</name>
</gene>
<evidence type="ECO:0000256" key="2">
    <source>
        <dbReference type="ARBA" id="ARBA00004651"/>
    </source>
</evidence>
<keyword evidence="7" id="KW-1003">Cell membrane</keyword>
<reference evidence="14 15" key="1">
    <citation type="submission" date="2019-07" db="EMBL/GenBank/DDBJ databases">
        <title>Whole genome shotgun sequence of Halolactibacillus halophilus NBRC 100868.</title>
        <authorList>
            <person name="Hosoyama A."/>
            <person name="Uohara A."/>
            <person name="Ohji S."/>
            <person name="Ichikawa N."/>
        </authorList>
    </citation>
    <scope>NUCLEOTIDE SEQUENCE [LARGE SCALE GENOMIC DNA]</scope>
    <source>
        <strain evidence="14 15">NBRC 100868</strain>
    </source>
</reference>
<feature type="transmembrane region" description="Helical" evidence="13">
    <location>
        <begin position="424"/>
        <end position="444"/>
    </location>
</feature>
<feature type="transmembrane region" description="Helical" evidence="13">
    <location>
        <begin position="40"/>
        <end position="67"/>
    </location>
</feature>
<feature type="transmembrane region" description="Helical" evidence="13">
    <location>
        <begin position="319"/>
        <end position="344"/>
    </location>
</feature>
<dbReference type="PIRSF" id="PIRSF006603">
    <property type="entry name" value="DinF"/>
    <property type="match status" value="1"/>
</dbReference>
<evidence type="ECO:0000256" key="7">
    <source>
        <dbReference type="ARBA" id="ARBA00022475"/>
    </source>
</evidence>